<evidence type="ECO:0000313" key="3">
    <source>
        <dbReference type="Proteomes" id="UP000272942"/>
    </source>
</evidence>
<dbReference type="EMBL" id="UZAN01042756">
    <property type="protein sequence ID" value="VDP76716.1"/>
    <property type="molecule type" value="Genomic_DNA"/>
</dbReference>
<proteinExistence type="predicted"/>
<evidence type="ECO:0000313" key="2">
    <source>
        <dbReference type="EMBL" id="VDP76716.1"/>
    </source>
</evidence>
<sequence length="225" mass="23423">MPEYASASLFSGNGSVRQCSTLNSDTTEAIKSKGTTGETYCVPHQNGSHQHFSLWTSTGPGLVTSNPAGLNSMANGHVPMLAKSGLGLNHPSETFTGSSLDSSGLYYLANASDSVGPRNTSGLVPVAESQPLFLSTYGTQPASLIPLTGMATLLSPSCQRTTNLHTTDSVFPYPTQLRHNLFELARTNEVLPNQGGNPIEPSGSDQSPVLLPVATSKGKSGSDPS</sequence>
<dbReference type="Proteomes" id="UP000272942">
    <property type="component" value="Unassembled WGS sequence"/>
</dbReference>
<evidence type="ECO:0000256" key="1">
    <source>
        <dbReference type="SAM" id="MobiDB-lite"/>
    </source>
</evidence>
<keyword evidence="3" id="KW-1185">Reference proteome</keyword>
<dbReference type="AlphaFoldDB" id="A0A183AFX2"/>
<organism evidence="4">
    <name type="scientific">Echinostoma caproni</name>
    <dbReference type="NCBI Taxonomy" id="27848"/>
    <lineage>
        <taxon>Eukaryota</taxon>
        <taxon>Metazoa</taxon>
        <taxon>Spiralia</taxon>
        <taxon>Lophotrochozoa</taxon>
        <taxon>Platyhelminthes</taxon>
        <taxon>Trematoda</taxon>
        <taxon>Digenea</taxon>
        <taxon>Plagiorchiida</taxon>
        <taxon>Echinostomata</taxon>
        <taxon>Echinostomatoidea</taxon>
        <taxon>Echinostomatidae</taxon>
        <taxon>Echinostoma</taxon>
    </lineage>
</organism>
<evidence type="ECO:0000313" key="4">
    <source>
        <dbReference type="WBParaSite" id="ECPE_0000587001-mRNA-1"/>
    </source>
</evidence>
<reference evidence="4" key="1">
    <citation type="submission" date="2016-06" db="UniProtKB">
        <authorList>
            <consortium name="WormBaseParasite"/>
        </authorList>
    </citation>
    <scope>IDENTIFICATION</scope>
</reference>
<accession>A0A183AFX2</accession>
<dbReference type="WBParaSite" id="ECPE_0000587001-mRNA-1">
    <property type="protein sequence ID" value="ECPE_0000587001-mRNA-1"/>
    <property type="gene ID" value="ECPE_0000587001"/>
</dbReference>
<feature type="region of interest" description="Disordered" evidence="1">
    <location>
        <begin position="190"/>
        <end position="225"/>
    </location>
</feature>
<reference evidence="2 3" key="2">
    <citation type="submission" date="2018-11" db="EMBL/GenBank/DDBJ databases">
        <authorList>
            <consortium name="Pathogen Informatics"/>
        </authorList>
    </citation>
    <scope>NUCLEOTIDE SEQUENCE [LARGE SCALE GENOMIC DNA]</scope>
    <source>
        <strain evidence="2 3">Egypt</strain>
    </source>
</reference>
<name>A0A183AFX2_9TREM</name>
<protein>
    <submittedName>
        <fullName evidence="4">OAR domain-containing protein</fullName>
    </submittedName>
</protein>
<gene>
    <name evidence="2" type="ORF">ECPE_LOCUS5857</name>
</gene>